<dbReference type="Proteomes" id="UP000176562">
    <property type="component" value="Chromosome"/>
</dbReference>
<dbReference type="EMBL" id="CP017781">
    <property type="protein sequence ID" value="AOZ69856.1"/>
    <property type="molecule type" value="Genomic_DNA"/>
</dbReference>
<evidence type="ECO:0000313" key="2">
    <source>
        <dbReference type="Proteomes" id="UP000176562"/>
    </source>
</evidence>
<sequence length="291" mass="32272">MQVVYHLGAHSTDEDSLVRTLAENGETLDAAGVVVPRPKRYRLVLRDALLEMRGAPADQATQDTVLAACSDRDDVGRLIFSHEFFLCLPDRVITPQGFYTMVPDKLAPLANLFPQARTEFHMGLINPALLIPALVARQPKRSYEDIMCGLDPRDLRWAPVVRGMVEAAQGRPIVLWCNEDMPLIWPEVLRALAGLPATTALKGDDALLAQIMTEEGLERMRGYLASHPPQSVLQRRKIVTAFLDKFARPEAIEVDVPLPGWTEDLVDEISLIYDADIAEIAQMPGVQFIAA</sequence>
<organism evidence="1 2">
    <name type="scientific">Rhodobacter xanthinilyticus</name>
    <dbReference type="NCBI Taxonomy" id="1850250"/>
    <lineage>
        <taxon>Bacteria</taxon>
        <taxon>Pseudomonadati</taxon>
        <taxon>Pseudomonadota</taxon>
        <taxon>Alphaproteobacteria</taxon>
        <taxon>Rhodobacterales</taxon>
        <taxon>Rhodobacter group</taxon>
        <taxon>Rhodobacter</taxon>
    </lineage>
</organism>
<dbReference type="STRING" id="1850250.LPB142_11435"/>
<gene>
    <name evidence="1" type="ORF">LPB142_11435</name>
</gene>
<dbReference type="RefSeq" id="WP_068766554.1">
    <property type="nucleotide sequence ID" value="NZ_CP017781.1"/>
</dbReference>
<name>A0A1D9MDD0_9RHOB</name>
<dbReference type="KEGG" id="rhp:LPB142_11435"/>
<accession>A0A1D9MDD0</accession>
<evidence type="ECO:0000313" key="1">
    <source>
        <dbReference type="EMBL" id="AOZ69856.1"/>
    </source>
</evidence>
<dbReference type="AlphaFoldDB" id="A0A1D9MDD0"/>
<reference evidence="1 2" key="1">
    <citation type="submission" date="2016-10" db="EMBL/GenBank/DDBJ databases">
        <title>Rhodobacter sp. LPB0142, isolated from sea water.</title>
        <authorList>
            <person name="Kim E."/>
            <person name="Yi H."/>
        </authorList>
    </citation>
    <scope>NUCLEOTIDE SEQUENCE [LARGE SCALE GENOMIC DNA]</scope>
    <source>
        <strain evidence="1 2">LPB0142</strain>
    </source>
</reference>
<keyword evidence="2" id="KW-1185">Reference proteome</keyword>
<protein>
    <submittedName>
        <fullName evidence="1">Uncharacterized protein</fullName>
    </submittedName>
</protein>
<proteinExistence type="predicted"/>